<dbReference type="STRING" id="1839801.Dform_01368"/>
<dbReference type="KEGG" id="dfo:Dform_01368"/>
<dbReference type="RefSeq" id="WP_076004348.1">
    <property type="nucleotide sequence ID" value="NZ_CP018258.1"/>
</dbReference>
<keyword evidence="1" id="KW-0472">Membrane</keyword>
<dbReference type="OrthoDB" id="164822at2"/>
<keyword evidence="3" id="KW-1185">Reference proteome</keyword>
<organism evidence="2 3">
    <name type="scientific">Dehalogenimonas formicexedens</name>
    <dbReference type="NCBI Taxonomy" id="1839801"/>
    <lineage>
        <taxon>Bacteria</taxon>
        <taxon>Bacillati</taxon>
        <taxon>Chloroflexota</taxon>
        <taxon>Dehalococcoidia</taxon>
        <taxon>Dehalococcoidales</taxon>
        <taxon>Dehalococcoidaceae</taxon>
        <taxon>Dehalogenimonas</taxon>
    </lineage>
</organism>
<evidence type="ECO:0000313" key="3">
    <source>
        <dbReference type="Proteomes" id="UP000185934"/>
    </source>
</evidence>
<reference evidence="3" key="1">
    <citation type="submission" date="2016-11" db="EMBL/GenBank/DDBJ databases">
        <title>Dehalogenimonas formicexedens sp. nov., a chlorinated alkane respiring bacterium isolated from contaminated groundwater.</title>
        <authorList>
            <person name="Key T.A."/>
            <person name="Bowman K.S."/>
            <person name="Lee I."/>
            <person name="Chun J."/>
            <person name="Albuquerque L."/>
            <person name="da Costa M.S."/>
            <person name="Rainey F.A."/>
            <person name="Moe W.M."/>
        </authorList>
    </citation>
    <scope>NUCLEOTIDE SEQUENCE [LARGE SCALE GENOMIC DNA]</scope>
    <source>
        <strain evidence="3">NSZ-14</strain>
    </source>
</reference>
<gene>
    <name evidence="2" type="ORF">Dform_01368</name>
</gene>
<sequence>MNWPPLLLHLRIPSREKFVGLWLPWFLIYPILLALMLIALPFILIAAIFLVPAGRARPLIMAGPYIWRVLFAMRGLKMDIQTGQKALLLDFV</sequence>
<evidence type="ECO:0000256" key="1">
    <source>
        <dbReference type="SAM" id="Phobius"/>
    </source>
</evidence>
<dbReference type="AlphaFoldDB" id="A0A1P8F8G6"/>
<evidence type="ECO:0000313" key="2">
    <source>
        <dbReference type="EMBL" id="APV44692.1"/>
    </source>
</evidence>
<proteinExistence type="predicted"/>
<name>A0A1P8F8G6_9CHLR</name>
<accession>A0A1P8F8G6</accession>
<feature type="transmembrane region" description="Helical" evidence="1">
    <location>
        <begin position="27"/>
        <end position="51"/>
    </location>
</feature>
<dbReference type="EMBL" id="CP018258">
    <property type="protein sequence ID" value="APV44692.1"/>
    <property type="molecule type" value="Genomic_DNA"/>
</dbReference>
<keyword evidence="1" id="KW-0812">Transmembrane</keyword>
<protein>
    <submittedName>
        <fullName evidence="2">Uncharacterized protein</fullName>
    </submittedName>
</protein>
<keyword evidence="1" id="KW-1133">Transmembrane helix</keyword>
<dbReference type="Proteomes" id="UP000185934">
    <property type="component" value="Chromosome"/>
</dbReference>